<gene>
    <name evidence="4" type="ORF">ACFFQA_08240</name>
</gene>
<evidence type="ECO:0000313" key="5">
    <source>
        <dbReference type="Proteomes" id="UP001589693"/>
    </source>
</evidence>
<dbReference type="Pfam" id="PF13191">
    <property type="entry name" value="AAA_16"/>
    <property type="match status" value="1"/>
</dbReference>
<comment type="caution">
    <text evidence="4">The sequence shown here is derived from an EMBL/GenBank/DDBJ whole genome shotgun (WGS) entry which is preliminary data.</text>
</comment>
<proteinExistence type="predicted"/>
<keyword evidence="1" id="KW-0547">Nucleotide-binding</keyword>
<evidence type="ECO:0000256" key="1">
    <source>
        <dbReference type="ARBA" id="ARBA00022741"/>
    </source>
</evidence>
<dbReference type="EMBL" id="JBHLZU010000006">
    <property type="protein sequence ID" value="MFB9903925.1"/>
    <property type="molecule type" value="Genomic_DNA"/>
</dbReference>
<sequence>MHDALSFVGRRAAVAELAGCLDRAVAGRGSLVLVAGEAGIGKTTLVERFAATATRDDVVVLWGGCWQGEGQTPYWPFVQVLRRCVAEWGWERVSATVGGDARYLSRLLPEREADCGGDDESTRFRLFDTLTRVLLGFAGEKPVLVVLEDLHWADEGSLRYLDFLGHQLRQAGLLVIGTYRDVDADQDCALIGRLPELSRFGPRVDLAGLDKAEVGQLMRAITTAEPHADLVARVHRSSGGNPLFAGEVARLLRASGGRVATENVPAAVEHVINRRLALLGADEVGLLSMAAVLGADFDPHELADLADHSVAEVRDHLAESLRRRVLTTGDGDRLRFLHALLRDALYRRLSTADRTVLHQRAGKVIQARAADPAAVASRLAHHFSHGSSPHHAVEYDVLAGRHAMRSLAFEDAVAHFARALETVGEGKGPQRCEILMELALARWRAGDGALAARTYGDAFELAKAIGDVRAVGRAALGCCVRDELWAHEPRLIANLEYALDVVGDSDPALRARLLARLSRELVLVPDAEDRRGVLVGEAEKLARSVDDPATLAEVLGTMHHAHWTPDNAGERLRTAVEIMDLGTRAGDDNLVMDGALWRVLCLIELGDRVATEKALVEYGNRAEQLRGPLRLYYHRCLAASLARLDGRFADSEPLMEQARELGERAHVEGAEHMYHQHMTHLALERGDREEAEARLLAYGRRMSARPEFAAFGHCVTALVQTRMGRTVEPKAFLDMALARGPLPVAGQPLGVCLLVMLAEIAHRTGSAEHAEPLSAALLPYAGCVALGAGTVHGLVSHALGLLATTLSRWDDAERFLTAAADQARSMRARPMLARIRLDHAKLLAGTPRGSAMARAVREECAEMGMVLLCQEAESLAGAVSRPASLRREGDYWSLHRGPNVVRLKHTKGIRYLVELLSRPGAELHVLDLVGSESVAQQGLPVLDETAKAAYRERLADLRAQQEEAEGFNDPARADRVRSEIDALVRELTGAVGLGGRDRRTGSSAERARLNVTRSLRTVIARIAEGDAELGHHLDTTIRTGTYCEYRPGPRPPVTWQW</sequence>
<protein>
    <submittedName>
        <fullName evidence="4">AAA family ATPase</fullName>
    </submittedName>
</protein>
<evidence type="ECO:0000313" key="4">
    <source>
        <dbReference type="EMBL" id="MFB9903925.1"/>
    </source>
</evidence>
<keyword evidence="2" id="KW-0067">ATP-binding</keyword>
<evidence type="ECO:0000259" key="3">
    <source>
        <dbReference type="Pfam" id="PF13191"/>
    </source>
</evidence>
<dbReference type="SUPFAM" id="SSF52540">
    <property type="entry name" value="P-loop containing nucleoside triphosphate hydrolases"/>
    <property type="match status" value="1"/>
</dbReference>
<reference evidence="4 5" key="1">
    <citation type="submission" date="2024-09" db="EMBL/GenBank/DDBJ databases">
        <authorList>
            <person name="Sun Q."/>
            <person name="Mori K."/>
        </authorList>
    </citation>
    <scope>NUCLEOTIDE SEQUENCE [LARGE SCALE GENOMIC DNA]</scope>
    <source>
        <strain evidence="4 5">TBRC 7907</strain>
    </source>
</reference>
<dbReference type="InterPro" id="IPR027417">
    <property type="entry name" value="P-loop_NTPase"/>
</dbReference>
<dbReference type="Proteomes" id="UP001589693">
    <property type="component" value="Unassembled WGS sequence"/>
</dbReference>
<dbReference type="PANTHER" id="PTHR16305">
    <property type="entry name" value="TESTICULAR SOLUBLE ADENYLYL CYCLASE"/>
    <property type="match status" value="1"/>
</dbReference>
<keyword evidence="5" id="KW-1185">Reference proteome</keyword>
<dbReference type="RefSeq" id="WP_377851085.1">
    <property type="nucleotide sequence ID" value="NZ_JBHLZU010000006.1"/>
</dbReference>
<evidence type="ECO:0000256" key="2">
    <source>
        <dbReference type="ARBA" id="ARBA00022840"/>
    </source>
</evidence>
<dbReference type="Gene3D" id="3.40.50.300">
    <property type="entry name" value="P-loop containing nucleotide triphosphate hydrolases"/>
    <property type="match status" value="1"/>
</dbReference>
<organism evidence="4 5">
    <name type="scientific">Allokutzneria oryzae</name>
    <dbReference type="NCBI Taxonomy" id="1378989"/>
    <lineage>
        <taxon>Bacteria</taxon>
        <taxon>Bacillati</taxon>
        <taxon>Actinomycetota</taxon>
        <taxon>Actinomycetes</taxon>
        <taxon>Pseudonocardiales</taxon>
        <taxon>Pseudonocardiaceae</taxon>
        <taxon>Allokutzneria</taxon>
    </lineage>
</organism>
<accession>A0ABV5ZSQ7</accession>
<dbReference type="PANTHER" id="PTHR16305:SF28">
    <property type="entry name" value="GUANYLATE CYCLASE DOMAIN-CONTAINING PROTEIN"/>
    <property type="match status" value="1"/>
</dbReference>
<dbReference type="InterPro" id="IPR041664">
    <property type="entry name" value="AAA_16"/>
</dbReference>
<name>A0ABV5ZSQ7_9PSEU</name>
<feature type="domain" description="Orc1-like AAA ATPase" evidence="3">
    <location>
        <begin position="7"/>
        <end position="176"/>
    </location>
</feature>